<proteinExistence type="predicted"/>
<sequence length="129" mass="14211">MDMVCLCSSISSKSMAWKETFWVKVYMGKLFLAYASFKPISTNRPKGAIQFHDASINAPESEFTTTSTPSFFKRLMPVTKNGSLDEKMLANTSAPIHCATCSIAWPVPPAAEWIRIVSPGRRRASSTSA</sequence>
<name>A0A9W4URQ9_9PLEO</name>
<evidence type="ECO:0000313" key="1">
    <source>
        <dbReference type="EMBL" id="CAI6339912.1"/>
    </source>
</evidence>
<organism evidence="1 2">
    <name type="scientific">Periconia digitata</name>
    <dbReference type="NCBI Taxonomy" id="1303443"/>
    <lineage>
        <taxon>Eukaryota</taxon>
        <taxon>Fungi</taxon>
        <taxon>Dikarya</taxon>
        <taxon>Ascomycota</taxon>
        <taxon>Pezizomycotina</taxon>
        <taxon>Dothideomycetes</taxon>
        <taxon>Pleosporomycetidae</taxon>
        <taxon>Pleosporales</taxon>
        <taxon>Massarineae</taxon>
        <taxon>Periconiaceae</taxon>
        <taxon>Periconia</taxon>
    </lineage>
</organism>
<dbReference type="Proteomes" id="UP001152607">
    <property type="component" value="Unassembled WGS sequence"/>
</dbReference>
<protein>
    <submittedName>
        <fullName evidence="1">Uncharacterized protein</fullName>
    </submittedName>
</protein>
<keyword evidence="2" id="KW-1185">Reference proteome</keyword>
<dbReference type="EMBL" id="CAOQHR010000009">
    <property type="protein sequence ID" value="CAI6339912.1"/>
    <property type="molecule type" value="Genomic_DNA"/>
</dbReference>
<evidence type="ECO:0000313" key="2">
    <source>
        <dbReference type="Proteomes" id="UP001152607"/>
    </source>
</evidence>
<dbReference type="AlphaFoldDB" id="A0A9W4URQ9"/>
<gene>
    <name evidence="1" type="ORF">PDIGIT_LOCUS13076</name>
</gene>
<reference evidence="1" key="1">
    <citation type="submission" date="2023-01" db="EMBL/GenBank/DDBJ databases">
        <authorList>
            <person name="Van Ghelder C."/>
            <person name="Rancurel C."/>
        </authorList>
    </citation>
    <scope>NUCLEOTIDE SEQUENCE</scope>
    <source>
        <strain evidence="1">CNCM I-4278</strain>
    </source>
</reference>
<dbReference type="OrthoDB" id="10631044at2759"/>
<accession>A0A9W4URQ9</accession>
<comment type="caution">
    <text evidence="1">The sequence shown here is derived from an EMBL/GenBank/DDBJ whole genome shotgun (WGS) entry which is preliminary data.</text>
</comment>